<evidence type="ECO:0000313" key="2">
    <source>
        <dbReference type="EMBL" id="KAF2449038.1"/>
    </source>
</evidence>
<feature type="transmembrane region" description="Helical" evidence="1">
    <location>
        <begin position="90"/>
        <end position="111"/>
    </location>
</feature>
<feature type="transmembrane region" description="Helical" evidence="1">
    <location>
        <begin position="63"/>
        <end position="83"/>
    </location>
</feature>
<name>A0A9P4PTF6_9PLEO</name>
<keyword evidence="1" id="KW-1133">Transmembrane helix</keyword>
<dbReference type="OrthoDB" id="3788217at2759"/>
<keyword evidence="1" id="KW-0812">Transmembrane</keyword>
<proteinExistence type="predicted"/>
<dbReference type="EMBL" id="MU001495">
    <property type="protein sequence ID" value="KAF2449038.1"/>
    <property type="molecule type" value="Genomic_DNA"/>
</dbReference>
<dbReference type="AlphaFoldDB" id="A0A9P4PTF6"/>
<evidence type="ECO:0000256" key="1">
    <source>
        <dbReference type="SAM" id="Phobius"/>
    </source>
</evidence>
<reference evidence="2" key="1">
    <citation type="journal article" date="2020" name="Stud. Mycol.">
        <title>101 Dothideomycetes genomes: a test case for predicting lifestyles and emergence of pathogens.</title>
        <authorList>
            <person name="Haridas S."/>
            <person name="Albert R."/>
            <person name="Binder M."/>
            <person name="Bloem J."/>
            <person name="Labutti K."/>
            <person name="Salamov A."/>
            <person name="Andreopoulos B."/>
            <person name="Baker S."/>
            <person name="Barry K."/>
            <person name="Bills G."/>
            <person name="Bluhm B."/>
            <person name="Cannon C."/>
            <person name="Castanera R."/>
            <person name="Culley D."/>
            <person name="Daum C."/>
            <person name="Ezra D."/>
            <person name="Gonzalez J."/>
            <person name="Henrissat B."/>
            <person name="Kuo A."/>
            <person name="Liang C."/>
            <person name="Lipzen A."/>
            <person name="Lutzoni F."/>
            <person name="Magnuson J."/>
            <person name="Mondo S."/>
            <person name="Nolan M."/>
            <person name="Ohm R."/>
            <person name="Pangilinan J."/>
            <person name="Park H.-J."/>
            <person name="Ramirez L."/>
            <person name="Alfaro M."/>
            <person name="Sun H."/>
            <person name="Tritt A."/>
            <person name="Yoshinaga Y."/>
            <person name="Zwiers L.-H."/>
            <person name="Turgeon B."/>
            <person name="Goodwin S."/>
            <person name="Spatafora J."/>
            <person name="Crous P."/>
            <person name="Grigoriev I."/>
        </authorList>
    </citation>
    <scope>NUCLEOTIDE SEQUENCE</scope>
    <source>
        <strain evidence="2">CBS 690.94</strain>
    </source>
</reference>
<accession>A0A9P4PTF6</accession>
<keyword evidence="1" id="KW-0472">Membrane</keyword>
<evidence type="ECO:0000313" key="3">
    <source>
        <dbReference type="Proteomes" id="UP000799764"/>
    </source>
</evidence>
<gene>
    <name evidence="2" type="ORF">P171DRAFT_482072</name>
</gene>
<feature type="transmembrane region" description="Helical" evidence="1">
    <location>
        <begin position="150"/>
        <end position="171"/>
    </location>
</feature>
<comment type="caution">
    <text evidence="2">The sequence shown here is derived from an EMBL/GenBank/DDBJ whole genome shotgun (WGS) entry which is preliminary data.</text>
</comment>
<sequence length="250" mass="26089">MHTLAEPPHRRKHLPAPPLIIYFFAALFSTICTPLSIAYGWQISVAPTYAYINNTWPSTGSGLLYYLPAPLTLALAITSTCLYHRRSIPILYSLVTACTLFAGWIVVLVFWTQCHSDLYGSFMDEDTFCYQRSLRAGRRKQTYRGVGDSLAYAGMAFGALLVVVFGVEIIGTGLELRKGRRVGVWRYAVAAKRAGNTGGKGEGRGGGYAVDGAVDGGFWAIDAGGGGGGDGGGGGGGDGGGGGGGDGGGC</sequence>
<dbReference type="Proteomes" id="UP000799764">
    <property type="component" value="Unassembled WGS sequence"/>
</dbReference>
<keyword evidence="3" id="KW-1185">Reference proteome</keyword>
<organism evidence="2 3">
    <name type="scientific">Karstenula rhodostoma CBS 690.94</name>
    <dbReference type="NCBI Taxonomy" id="1392251"/>
    <lineage>
        <taxon>Eukaryota</taxon>
        <taxon>Fungi</taxon>
        <taxon>Dikarya</taxon>
        <taxon>Ascomycota</taxon>
        <taxon>Pezizomycotina</taxon>
        <taxon>Dothideomycetes</taxon>
        <taxon>Pleosporomycetidae</taxon>
        <taxon>Pleosporales</taxon>
        <taxon>Massarineae</taxon>
        <taxon>Didymosphaeriaceae</taxon>
        <taxon>Karstenula</taxon>
    </lineage>
</organism>
<protein>
    <submittedName>
        <fullName evidence="2">Uncharacterized protein</fullName>
    </submittedName>
</protein>
<feature type="transmembrane region" description="Helical" evidence="1">
    <location>
        <begin position="20"/>
        <end position="43"/>
    </location>
</feature>